<comment type="caution">
    <text evidence="2">The sequence shown here is derived from an EMBL/GenBank/DDBJ whole genome shotgun (WGS) entry which is preliminary data.</text>
</comment>
<dbReference type="SMART" id="SM00460">
    <property type="entry name" value="TGc"/>
    <property type="match status" value="1"/>
</dbReference>
<dbReference type="InterPro" id="IPR036985">
    <property type="entry name" value="Transglutaminase-like_sf"/>
</dbReference>
<reference evidence="2 3" key="1">
    <citation type="journal article" date="2018" name="Gigascience">
        <title>Genomes of trombidid mites reveal novel predicted allergens and laterally-transferred genes associated with secondary metabolism.</title>
        <authorList>
            <person name="Dong X."/>
            <person name="Chaisiri K."/>
            <person name="Xia D."/>
            <person name="Armstrong S.D."/>
            <person name="Fang Y."/>
            <person name="Donnelly M.J."/>
            <person name="Kadowaki T."/>
            <person name="McGarry J.W."/>
            <person name="Darby A.C."/>
            <person name="Makepeace B.L."/>
        </authorList>
    </citation>
    <scope>NUCLEOTIDE SEQUENCE [LARGE SCALE GENOMIC DNA]</scope>
    <source>
        <strain evidence="2">UoL-WK</strain>
    </source>
</reference>
<dbReference type="EMBL" id="NCKU01002444">
    <property type="protein sequence ID" value="RWS09575.1"/>
    <property type="molecule type" value="Genomic_DNA"/>
</dbReference>
<dbReference type="SUPFAM" id="SSF49309">
    <property type="entry name" value="Transglutaminase, two C-terminal domains"/>
    <property type="match status" value="2"/>
</dbReference>
<dbReference type="SUPFAM" id="SSF54001">
    <property type="entry name" value="Cysteine proteinases"/>
    <property type="match status" value="1"/>
</dbReference>
<dbReference type="InterPro" id="IPR002931">
    <property type="entry name" value="Transglutaminase-like"/>
</dbReference>
<dbReference type="InterPro" id="IPR013783">
    <property type="entry name" value="Ig-like_fold"/>
</dbReference>
<dbReference type="PANTHER" id="PTHR11590:SF81">
    <property type="entry name" value="PROTEIN-GLUTAMINE GAMMA-GLUTAMYLTRANSFERASE K-LIKE ISOFORM X4"/>
    <property type="match status" value="1"/>
</dbReference>
<proteinExistence type="predicted"/>
<gene>
    <name evidence="2" type="ORF">B4U79_01055</name>
</gene>
<evidence type="ECO:0000313" key="3">
    <source>
        <dbReference type="Proteomes" id="UP000285301"/>
    </source>
</evidence>
<dbReference type="InterPro" id="IPR050779">
    <property type="entry name" value="Transglutaminase"/>
</dbReference>
<keyword evidence="3" id="KW-1185">Reference proteome</keyword>
<evidence type="ECO:0000313" key="2">
    <source>
        <dbReference type="EMBL" id="RWS09575.1"/>
    </source>
</evidence>
<dbReference type="OrthoDB" id="437511at2759"/>
<dbReference type="GO" id="GO:0003810">
    <property type="term" value="F:protein-glutamine gamma-glutamyltransferase activity"/>
    <property type="evidence" value="ECO:0007669"/>
    <property type="project" value="InterPro"/>
</dbReference>
<dbReference type="Pfam" id="PF01841">
    <property type="entry name" value="Transglut_core"/>
    <property type="match status" value="1"/>
</dbReference>
<dbReference type="InterPro" id="IPR038765">
    <property type="entry name" value="Papain-like_cys_pep_sf"/>
</dbReference>
<dbReference type="Gene3D" id="3.90.260.10">
    <property type="entry name" value="Transglutaminase-like"/>
    <property type="match status" value="1"/>
</dbReference>
<dbReference type="InterPro" id="IPR036238">
    <property type="entry name" value="Transglutaminase_C_sf"/>
</dbReference>
<accession>A0A443R2T4</accession>
<dbReference type="PANTHER" id="PTHR11590">
    <property type="entry name" value="PROTEIN-GLUTAMINE GAMMA-GLUTAMYLTRANSFERASE"/>
    <property type="match status" value="1"/>
</dbReference>
<sequence>MNEVGILYKRAGRRTKKIFGQTWFYKQFDPHVLNAVMFALDERNMSFAERADPVLVSRAFTLMVGEILEGEWNQNYTLPGTKPFAWTGSEAILKEYFFSGGETVRYSQCWVFAGALTTMYRSVGIASRPVTCYAAGQDFDGNLIIDKDRIVNGVMSDDSVWNYHVWNQCWMKRRDLNNSMFDGWQELDGTPLHRSNGEYQMGPTSFKQVKRGVFVNKYDLRHLYSEVNSDYFKYDGNRVTKINRNFVGNLIITKAIGSYKPIALTHYYKPKNHIKDYQLQKKIFKHFKLNSSMLRSHYKLRSLSNDISIKIDSVDSIEFGREFNISVSAKNIFRACYMIVTVNAKTYKDEKIAEIKRKIERLQIKNSIEKGESESLVVKINSFDFLKGLFASTIEVKAALLANGREIVQTKQIDVDSPTLELESNKFNKTSQIRSLQIAITNPLPIHLTNCKMNIEAVNVNRYIVRVKNIRPNFRYKRNVQIKTKSDKISLNIECDEIVSESLSLFRLSD</sequence>
<dbReference type="Gene3D" id="2.60.40.10">
    <property type="entry name" value="Immunoglobulins"/>
    <property type="match status" value="1"/>
</dbReference>
<keyword evidence="2" id="KW-0808">Transferase</keyword>
<evidence type="ECO:0000259" key="1">
    <source>
        <dbReference type="SMART" id="SM00460"/>
    </source>
</evidence>
<dbReference type="Proteomes" id="UP000285301">
    <property type="component" value="Unassembled WGS sequence"/>
</dbReference>
<organism evidence="2 3">
    <name type="scientific">Dinothrombium tinctorium</name>
    <dbReference type="NCBI Taxonomy" id="1965070"/>
    <lineage>
        <taxon>Eukaryota</taxon>
        <taxon>Metazoa</taxon>
        <taxon>Ecdysozoa</taxon>
        <taxon>Arthropoda</taxon>
        <taxon>Chelicerata</taxon>
        <taxon>Arachnida</taxon>
        <taxon>Acari</taxon>
        <taxon>Acariformes</taxon>
        <taxon>Trombidiformes</taxon>
        <taxon>Prostigmata</taxon>
        <taxon>Anystina</taxon>
        <taxon>Parasitengona</taxon>
        <taxon>Trombidioidea</taxon>
        <taxon>Trombidiidae</taxon>
        <taxon>Dinothrombium</taxon>
    </lineage>
</organism>
<feature type="domain" description="Transglutaminase-like" evidence="1">
    <location>
        <begin position="101"/>
        <end position="191"/>
    </location>
</feature>
<protein>
    <submittedName>
        <fullName evidence="2">Protein-glutamine gamma-glutamyltransferase K-like protein</fullName>
    </submittedName>
</protein>
<name>A0A443R2T4_9ACAR</name>
<dbReference type="AlphaFoldDB" id="A0A443R2T4"/>